<dbReference type="Gene3D" id="3.80.10.10">
    <property type="entry name" value="Ribonuclease Inhibitor"/>
    <property type="match status" value="2"/>
</dbReference>
<keyword evidence="4" id="KW-0677">Repeat</keyword>
<dbReference type="EMBL" id="WIVU01000001">
    <property type="protein sequence ID" value="MQU04092.1"/>
    <property type="molecule type" value="Genomic_DNA"/>
</dbReference>
<evidence type="ECO:0000313" key="10">
    <source>
        <dbReference type="Proteomes" id="UP000478064"/>
    </source>
</evidence>
<dbReference type="PANTHER" id="PTHR48051">
    <property type="match status" value="1"/>
</dbReference>
<feature type="domain" description="NEL" evidence="8">
    <location>
        <begin position="1354"/>
        <end position="1706"/>
    </location>
</feature>
<comment type="catalytic activity">
    <reaction evidence="1">
        <text>S-ubiquitinyl-[E2 ubiquitin-conjugating enzyme]-L-cysteine + [acceptor protein]-L-lysine = [E2 ubiquitin-conjugating enzyme]-L-cysteine + N(6)-ubiquitinyl-[acceptor protein]-L-lysine.</text>
        <dbReference type="EC" id="2.3.2.27"/>
    </reaction>
</comment>
<dbReference type="GO" id="GO:0005576">
    <property type="term" value="C:extracellular region"/>
    <property type="evidence" value="ECO:0007669"/>
    <property type="project" value="UniProtKB-UniRule"/>
</dbReference>
<keyword evidence="5" id="KW-0843">Virulence</keyword>
<dbReference type="InterPro" id="IPR001611">
    <property type="entry name" value="Leu-rich_rpt"/>
</dbReference>
<evidence type="ECO:0000313" key="9">
    <source>
        <dbReference type="EMBL" id="MQU04092.1"/>
    </source>
</evidence>
<comment type="similarity">
    <text evidence="6">Belongs to the LRR-containing bacterial E3 ligase family.</text>
</comment>
<gene>
    <name evidence="9" type="ORF">GHO27_00180</name>
</gene>
<dbReference type="GO" id="GO:0005737">
    <property type="term" value="C:cytoplasm"/>
    <property type="evidence" value="ECO:0007669"/>
    <property type="project" value="TreeGrafter"/>
</dbReference>
<keyword evidence="3" id="KW-0433">Leucine-rich repeat</keyword>
<comment type="caution">
    <text evidence="9">The sequence shown here is derived from an EMBL/GenBank/DDBJ whole genome shotgun (WGS) entry which is preliminary data.</text>
</comment>
<feature type="region of interest" description="Disordered" evidence="7">
    <location>
        <begin position="1"/>
        <end position="21"/>
    </location>
</feature>
<dbReference type="GO" id="GO:0061630">
    <property type="term" value="F:ubiquitin protein ligase activity"/>
    <property type="evidence" value="ECO:0007669"/>
    <property type="project" value="UniProtKB-EC"/>
</dbReference>
<organism evidence="9 10">
    <name type="scientific">Pseudomonas helleri</name>
    <dbReference type="NCBI Taxonomy" id="1608996"/>
    <lineage>
        <taxon>Bacteria</taxon>
        <taxon>Pseudomonadati</taxon>
        <taxon>Pseudomonadota</taxon>
        <taxon>Gammaproteobacteria</taxon>
        <taxon>Pseudomonadales</taxon>
        <taxon>Pseudomonadaceae</taxon>
        <taxon>Pseudomonas</taxon>
    </lineage>
</organism>
<keyword evidence="6" id="KW-0832">Ubl conjugation</keyword>
<dbReference type="InterPro" id="IPR003591">
    <property type="entry name" value="Leu-rich_rpt_typical-subtyp"/>
</dbReference>
<dbReference type="PANTHER" id="PTHR48051:SF46">
    <property type="entry name" value="LEUCINE RICH REPEAT-CONTAINING DOMAIN PROTEIN"/>
    <property type="match status" value="1"/>
</dbReference>
<evidence type="ECO:0000256" key="7">
    <source>
        <dbReference type="SAM" id="MobiDB-lite"/>
    </source>
</evidence>
<protein>
    <recommendedName>
        <fullName evidence="2">RING-type E3 ubiquitin transferase</fullName>
        <ecNumber evidence="2">2.3.2.27</ecNumber>
    </recommendedName>
</protein>
<evidence type="ECO:0000256" key="1">
    <source>
        <dbReference type="ARBA" id="ARBA00000900"/>
    </source>
</evidence>
<comment type="PTM">
    <text evidence="6">Ubiquitinated in the presence of host E1 ubiquitin-activating enzyme, E2 ubiquitin-conjugating enzyme and ubiquitin.</text>
</comment>
<name>A0A6L5HL29_9PSED</name>
<dbReference type="SMART" id="SM00369">
    <property type="entry name" value="LRR_TYP"/>
    <property type="match status" value="3"/>
</dbReference>
<sequence>MKANAMTDARDLSETSTVQEKPLTASQWGNLEVQHLHEDLIAKQIPAWFKDTSVLMRDTLRKTMLEWHATQSEIAKVFADIKPIEQFAEPLLKAALVTNGWTTVNPKTHGFKQVRLLSNAVLFISNQQTKLVDSLAKFLLPESLIPSSLEVNLVSSTSHHDLLQAALQNFEAAETVKGGFDPGTAIYGVQKNVLVDLPEYEPEKFARICRELNVGKKYQDHLSSVFTPVDNEFAITDQRSKGFKLKSMFVSNKRLEFVAELQVAYMKSHVTVEHYDFIQATLLNHNVAAQTIPNLHSTLKLMGFEVAGVIILWPDKLPAGQRQRCIVYMPQAPERAFYAFDDIDKFKVELREWLTQREFADYFMKLVPLRYRAEFIRRTDLKKVAWDSLLLLRPPIIYEPAIFNECEVIAQLSNPFEKSWELQLAQIKDDARLLVIPTADEDSKSRLERQTALWNAGLSALTLALGFVPVVGEFMLLFGVVQLGIDIFEGIEAWERNDKVAALEHLFDVAQNLSMVAVPGVAKSLNSSTMVNRLTQITRSNGQKRLWKADLKPYERRPEILTGLKPDAQGLYHLEGMHYLQLEQKVYQVQGDVSKGRMSIDPVRNPEGYSPLLRHNGSGAWTHEFDAPMQWSRLQLFKRLGPDTELFSDATAELILLLTGTTEGELRTMYIDTLPRPPLLADCIKRMRLSQQVEYFSSQMLKGVYATSDFAPMQLELLPQLPGWPTGQGLRVVDIPRGTFKDFGVSPERAYSRTEISQARIDKGELLDATLEALSETQIEALLGESVIGTQAQTLVLARKLGSLAHASKRTLVSSLYTVEKALEPALKNISKQFPGLPLNVLEELVSHLTQDELTALTYRAHMPLRAAEEARIYARRLRLNRAIEGIACEALSSADSQTLAWKTIAQLPGWPKKVTISVRSSLNNEQISVIEGETGSSRREIFKKGELYEFSGTSAGQPFTSPDLTACVFKSLTDNERNGLNSGTTLSYSDFMSRVAILAAKQRDSSASALGMQPIKPWFKSPMRLADGRVGYTLGGRSGHQLDASKPLALKELVLDLYPNMSETQIGHYLYRLQQTPIQAASELVRLKAELDLLRKTLQDWEEVNAWSYPSRGQRTLVPVQTKRAMSRALIRAWRRLSTPVSLEGAAGYELDLNGWPVDALPPLEADFRHVLSLHLSNTTSTVPASFLEKFTELRHLSLNTTQLTELPASIATMPELTHLNLRNNQIVLTPESANILSAKTKLKTLVLTGNPLGRNFSVRQMLQLQHLMLRYTGLSEWPTGIGILNDLQTLDLRNNAISFIPSAILTESMASINRVTSLHDNPLTPDSTRRLGLYRDSQQITLGMVDVRQHVSRTQGIKHWVVEPTAEQSRVWNALLREPGAGDFFAVIEDLSTSSQFANARVDLTLRVWTLLKAANDSTQLRSRLFTLAGHLSTCGDGIAMVFAELELEHLVFLAEHSEQGESAMLKLARGLFRIEMLNKHVLSIIKARIDAIHATQSEYVQQLQELVDATNPDLAYGPLADMPAVEQQGVAYRLESAEGTRLAELLSPGSVEQQIRRLDPLEIQMFYHVNLASPLELPARPTSMRFGNIANVSAADLDTAKRYVLDQEQVPALVHSISGQEFWSDYLQKKKPESFTAVMSKYQEMLDEVYSKRATLSSDEYRQEAERVGKERKQAIADVIEQLTQMELETKVVSASAVPGETPSRDI</sequence>
<dbReference type="InterPro" id="IPR050216">
    <property type="entry name" value="LRR_domain-containing"/>
</dbReference>
<dbReference type="PROSITE" id="PS51450">
    <property type="entry name" value="LRR"/>
    <property type="match status" value="1"/>
</dbReference>
<keyword evidence="6" id="KW-1035">Host cytoplasm</keyword>
<dbReference type="InterPro" id="IPR029487">
    <property type="entry name" value="NEL_dom"/>
</dbReference>
<accession>A0A6L5HL29</accession>
<evidence type="ECO:0000256" key="3">
    <source>
        <dbReference type="ARBA" id="ARBA00022614"/>
    </source>
</evidence>
<dbReference type="EC" id="2.3.2.27" evidence="2"/>
<dbReference type="Proteomes" id="UP000478064">
    <property type="component" value="Unassembled WGS sequence"/>
</dbReference>
<dbReference type="InterPro" id="IPR032675">
    <property type="entry name" value="LRR_dom_sf"/>
</dbReference>
<evidence type="ECO:0000256" key="6">
    <source>
        <dbReference type="PROSITE-ProRule" id="PRU01398"/>
    </source>
</evidence>
<dbReference type="Pfam" id="PF14496">
    <property type="entry name" value="NEL"/>
    <property type="match status" value="1"/>
</dbReference>
<evidence type="ECO:0000256" key="4">
    <source>
        <dbReference type="ARBA" id="ARBA00022737"/>
    </source>
</evidence>
<reference evidence="9 10" key="1">
    <citation type="submission" date="2019-10" db="EMBL/GenBank/DDBJ databases">
        <title>Evaluation of single-gene subtyping targets for Pseudomonas.</title>
        <authorList>
            <person name="Reichler S.J."/>
            <person name="Orsi R.H."/>
            <person name="Wiedmann M."/>
            <person name="Martin N.H."/>
            <person name="Murphy S.I."/>
        </authorList>
    </citation>
    <scope>NUCLEOTIDE SEQUENCE [LARGE SCALE GENOMIC DNA]</scope>
    <source>
        <strain evidence="9 10">FSL R10-1637</strain>
    </source>
</reference>
<keyword evidence="6" id="KW-0964">Secreted</keyword>
<evidence type="ECO:0000256" key="2">
    <source>
        <dbReference type="ARBA" id="ARBA00012483"/>
    </source>
</evidence>
<dbReference type="Pfam" id="PF20178">
    <property type="entry name" value="ToxA_N"/>
    <property type="match status" value="1"/>
</dbReference>
<keyword evidence="6" id="KW-0808">Transferase</keyword>
<proteinExistence type="inferred from homology"/>
<dbReference type="InterPro" id="IPR046673">
    <property type="entry name" value="ToxA_N"/>
</dbReference>
<dbReference type="PROSITE" id="PS52053">
    <property type="entry name" value="NEL"/>
    <property type="match status" value="1"/>
</dbReference>
<dbReference type="SUPFAM" id="SSF52058">
    <property type="entry name" value="L domain-like"/>
    <property type="match status" value="1"/>
</dbReference>
<evidence type="ECO:0000256" key="5">
    <source>
        <dbReference type="ARBA" id="ARBA00023026"/>
    </source>
</evidence>
<dbReference type="Gene3D" id="1.20.58.360">
    <property type="entry name" value="Shigella T3SS effector IpaH defines"/>
    <property type="match status" value="1"/>
</dbReference>
<evidence type="ECO:0000259" key="8">
    <source>
        <dbReference type="PROSITE" id="PS52053"/>
    </source>
</evidence>
<dbReference type="GO" id="GO:0016567">
    <property type="term" value="P:protein ubiquitination"/>
    <property type="evidence" value="ECO:0007669"/>
    <property type="project" value="InterPro"/>
</dbReference>
<feature type="active site" description="Glycyl thioester intermediate" evidence="6">
    <location>
        <position position="1437"/>
    </location>
</feature>
<keyword evidence="6" id="KW-0833">Ubl conjugation pathway</keyword>